<dbReference type="PROSITE" id="PS50830">
    <property type="entry name" value="TNASE_3"/>
    <property type="match status" value="1"/>
</dbReference>
<dbReference type="EMBL" id="LSTR01000040">
    <property type="protein sequence ID" value="OAH42590.1"/>
    <property type="molecule type" value="Genomic_DNA"/>
</dbReference>
<gene>
    <name evidence="2" type="ORF">AX777_04900</name>
</gene>
<dbReference type="Pfam" id="PF00565">
    <property type="entry name" value="SNase"/>
    <property type="match status" value="1"/>
</dbReference>
<name>A0A177JMX4_SPHYA</name>
<reference evidence="2 3" key="1">
    <citation type="submission" date="2016-02" db="EMBL/GenBank/DDBJ databases">
        <authorList>
            <person name="Wen L."/>
            <person name="He K."/>
            <person name="Yang H."/>
        </authorList>
    </citation>
    <scope>NUCLEOTIDE SEQUENCE [LARGE SCALE GENOMIC DNA]</scope>
    <source>
        <strain evidence="2 3">CD09_2</strain>
    </source>
</reference>
<evidence type="ECO:0000313" key="3">
    <source>
        <dbReference type="Proteomes" id="UP000077262"/>
    </source>
</evidence>
<feature type="domain" description="TNase-like" evidence="1">
    <location>
        <begin position="19"/>
        <end position="133"/>
    </location>
</feature>
<evidence type="ECO:0000313" key="2">
    <source>
        <dbReference type="EMBL" id="OAH42590.1"/>
    </source>
</evidence>
<evidence type="ECO:0000259" key="1">
    <source>
        <dbReference type="PROSITE" id="PS50830"/>
    </source>
</evidence>
<accession>A0A177JMX4</accession>
<dbReference type="SUPFAM" id="SSF50199">
    <property type="entry name" value="Staphylococcal nuclease"/>
    <property type="match status" value="1"/>
</dbReference>
<dbReference type="AlphaFoldDB" id="A0A177JMX4"/>
<dbReference type="InterPro" id="IPR016071">
    <property type="entry name" value="Staphylococal_nuclease_OB-fold"/>
</dbReference>
<proteinExistence type="predicted"/>
<sequence length="133" mass="14551">MILPILLLSIWTPPTTCTVIDGDTLRCAEIGRVRLLGIDAPEMPSHCRKGRTCAPGDPVASKKALEKLAARGVTISPVTRDRYGRTIAQVYAGDKNLACEQVRRGVAVYMPKWDNGGRLAKECRYAGSPQRSR</sequence>
<dbReference type="OrthoDB" id="9805504at2"/>
<comment type="caution">
    <text evidence="2">The sequence shown here is derived from an EMBL/GenBank/DDBJ whole genome shotgun (WGS) entry which is preliminary data.</text>
</comment>
<organism evidence="2 3">
    <name type="scientific">Sphingobium yanoikuyae</name>
    <name type="common">Sphingomonas yanoikuyae</name>
    <dbReference type="NCBI Taxonomy" id="13690"/>
    <lineage>
        <taxon>Bacteria</taxon>
        <taxon>Pseudomonadati</taxon>
        <taxon>Pseudomonadota</taxon>
        <taxon>Alphaproteobacteria</taxon>
        <taxon>Sphingomonadales</taxon>
        <taxon>Sphingomonadaceae</taxon>
        <taxon>Sphingobium</taxon>
    </lineage>
</organism>
<protein>
    <submittedName>
        <fullName evidence="2">Nuclease</fullName>
    </submittedName>
</protein>
<dbReference type="Gene3D" id="2.40.50.90">
    <property type="match status" value="1"/>
</dbReference>
<dbReference type="Proteomes" id="UP000077262">
    <property type="component" value="Unassembled WGS sequence"/>
</dbReference>
<dbReference type="RefSeq" id="WP_017502170.1">
    <property type="nucleotide sequence ID" value="NZ_LSTR01000040.1"/>
</dbReference>
<dbReference type="InterPro" id="IPR035437">
    <property type="entry name" value="SNase_OB-fold_sf"/>
</dbReference>